<accession>A0A8J4E9N3</accession>
<dbReference type="AlphaFoldDB" id="A0A8J4E9N3"/>
<dbReference type="EMBL" id="BOPH01000022">
    <property type="protein sequence ID" value="GIJ66896.1"/>
    <property type="molecule type" value="Genomic_DNA"/>
</dbReference>
<comment type="caution">
    <text evidence="1">The sequence shown here is derived from an EMBL/GenBank/DDBJ whole genome shotgun (WGS) entry which is preliminary data.</text>
</comment>
<keyword evidence="2" id="KW-1185">Reference proteome</keyword>
<name>A0A8J4E9N3_9ACTN</name>
<protein>
    <submittedName>
        <fullName evidence="1">Uncharacterized protein</fullName>
    </submittedName>
</protein>
<reference evidence="1" key="1">
    <citation type="submission" date="2021-01" db="EMBL/GenBank/DDBJ databases">
        <title>Whole genome shotgun sequence of Virgisporangium ochraceum NBRC 16418.</title>
        <authorList>
            <person name="Komaki H."/>
            <person name="Tamura T."/>
        </authorList>
    </citation>
    <scope>NUCLEOTIDE SEQUENCE</scope>
    <source>
        <strain evidence="1">NBRC 16418</strain>
    </source>
</reference>
<dbReference type="Proteomes" id="UP000635606">
    <property type="component" value="Unassembled WGS sequence"/>
</dbReference>
<organism evidence="1 2">
    <name type="scientific">Virgisporangium ochraceum</name>
    <dbReference type="NCBI Taxonomy" id="65505"/>
    <lineage>
        <taxon>Bacteria</taxon>
        <taxon>Bacillati</taxon>
        <taxon>Actinomycetota</taxon>
        <taxon>Actinomycetes</taxon>
        <taxon>Micromonosporales</taxon>
        <taxon>Micromonosporaceae</taxon>
        <taxon>Virgisporangium</taxon>
    </lineage>
</organism>
<proteinExistence type="predicted"/>
<sequence length="207" mass="22330">MDGRAYLEKLIADRLGAGRGQPAAGRRLSFDRTEVRGVAQGLVAAGALRAEEMDRMLADLDATLTAAGWLTVVEHRVGTAGSARPEWTERIGEPPVPLLRRVVPLTGRADPFTLLSLEVWSTILVLRTARVLSASEHRRELLAGSGGRTVDAWDDAGTRYRPRGLTGSGTHGLHFEQWTFEPGPADHAAEVTFATGGTRFTAPLRPS</sequence>
<gene>
    <name evidence="1" type="ORF">Voc01_018130</name>
</gene>
<evidence type="ECO:0000313" key="2">
    <source>
        <dbReference type="Proteomes" id="UP000635606"/>
    </source>
</evidence>
<dbReference type="RefSeq" id="WP_203926869.1">
    <property type="nucleotide sequence ID" value="NZ_BOPH01000022.1"/>
</dbReference>
<evidence type="ECO:0000313" key="1">
    <source>
        <dbReference type="EMBL" id="GIJ66896.1"/>
    </source>
</evidence>